<gene>
    <name evidence="6" type="ORF">GCM10017567_12160</name>
</gene>
<evidence type="ECO:0000256" key="1">
    <source>
        <dbReference type="ARBA" id="ARBA00004141"/>
    </source>
</evidence>
<evidence type="ECO:0000313" key="7">
    <source>
        <dbReference type="Proteomes" id="UP000649955"/>
    </source>
</evidence>
<dbReference type="EMBL" id="BNAW01000003">
    <property type="protein sequence ID" value="GHF98900.1"/>
    <property type="molecule type" value="Genomic_DNA"/>
</dbReference>
<evidence type="ECO:0008006" key="8">
    <source>
        <dbReference type="Google" id="ProtNLM"/>
    </source>
</evidence>
<accession>A0ABQ3K5P0</accession>
<organism evidence="6 7">
    <name type="scientific">Amycolatopsis bullii</name>
    <dbReference type="NCBI Taxonomy" id="941987"/>
    <lineage>
        <taxon>Bacteria</taxon>
        <taxon>Bacillati</taxon>
        <taxon>Actinomycetota</taxon>
        <taxon>Actinomycetes</taxon>
        <taxon>Pseudonocardiales</taxon>
        <taxon>Pseudonocardiaceae</taxon>
        <taxon>Amycolatopsis</taxon>
    </lineage>
</organism>
<name>A0ABQ3K5P0_9PSEU</name>
<keyword evidence="3 5" id="KW-1133">Transmembrane helix</keyword>
<evidence type="ECO:0000313" key="6">
    <source>
        <dbReference type="EMBL" id="GHF98900.1"/>
    </source>
</evidence>
<feature type="transmembrane region" description="Helical" evidence="5">
    <location>
        <begin position="73"/>
        <end position="93"/>
    </location>
</feature>
<keyword evidence="4 5" id="KW-0472">Membrane</keyword>
<comment type="subcellular location">
    <subcellularLocation>
        <location evidence="1">Membrane</location>
        <topology evidence="1">Multi-pass membrane protein</topology>
    </subcellularLocation>
</comment>
<evidence type="ECO:0000256" key="5">
    <source>
        <dbReference type="SAM" id="Phobius"/>
    </source>
</evidence>
<dbReference type="InterPro" id="IPR032808">
    <property type="entry name" value="DoxX"/>
</dbReference>
<feature type="transmembrane region" description="Helical" evidence="5">
    <location>
        <begin position="47"/>
        <end position="67"/>
    </location>
</feature>
<proteinExistence type="predicted"/>
<feature type="transmembrane region" description="Helical" evidence="5">
    <location>
        <begin position="100"/>
        <end position="119"/>
    </location>
</feature>
<sequence length="122" mass="13010">MNIALWIVAGLLALAFLGAGVSKLVTPKKKLYEKGMTYVEDFSEAQIKTIGTLEILGAIGLIAPAFISGATWLVPTAATGLLLTMIGAIVVHIRRKEQFVSPLVLGLLAAFVAVGRFWIETL</sequence>
<reference evidence="7" key="1">
    <citation type="journal article" date="2019" name="Int. J. Syst. Evol. Microbiol.">
        <title>The Global Catalogue of Microorganisms (GCM) 10K type strain sequencing project: providing services to taxonomists for standard genome sequencing and annotation.</title>
        <authorList>
            <consortium name="The Broad Institute Genomics Platform"/>
            <consortium name="The Broad Institute Genome Sequencing Center for Infectious Disease"/>
            <person name="Wu L."/>
            <person name="Ma J."/>
        </authorList>
    </citation>
    <scope>NUCLEOTIDE SEQUENCE [LARGE SCALE GENOMIC DNA]</scope>
    <source>
        <strain evidence="7">CGMCC 4.7680</strain>
    </source>
</reference>
<keyword evidence="7" id="KW-1185">Reference proteome</keyword>
<evidence type="ECO:0000256" key="2">
    <source>
        <dbReference type="ARBA" id="ARBA00022692"/>
    </source>
</evidence>
<keyword evidence="2 5" id="KW-0812">Transmembrane</keyword>
<comment type="caution">
    <text evidence="6">The sequence shown here is derived from an EMBL/GenBank/DDBJ whole genome shotgun (WGS) entry which is preliminary data.</text>
</comment>
<feature type="transmembrane region" description="Helical" evidence="5">
    <location>
        <begin position="6"/>
        <end position="26"/>
    </location>
</feature>
<evidence type="ECO:0000256" key="3">
    <source>
        <dbReference type="ARBA" id="ARBA00022989"/>
    </source>
</evidence>
<evidence type="ECO:0000256" key="4">
    <source>
        <dbReference type="ARBA" id="ARBA00023136"/>
    </source>
</evidence>
<dbReference type="Proteomes" id="UP000649955">
    <property type="component" value="Unassembled WGS sequence"/>
</dbReference>
<dbReference type="RefSeq" id="WP_191307025.1">
    <property type="nucleotide sequence ID" value="NZ_BNAW01000003.1"/>
</dbReference>
<dbReference type="Pfam" id="PF13564">
    <property type="entry name" value="DoxX_2"/>
    <property type="match status" value="1"/>
</dbReference>
<protein>
    <recommendedName>
        <fullName evidence="8">DoxX family protein</fullName>
    </recommendedName>
</protein>